<protein>
    <submittedName>
        <fullName evidence="4">Uncharacterized protein</fullName>
    </submittedName>
</protein>
<comment type="caution">
    <text evidence="4">The sequence shown here is derived from an EMBL/GenBank/DDBJ whole genome shotgun (WGS) entry which is preliminary data.</text>
</comment>
<dbReference type="Pfam" id="PF17733">
    <property type="entry name" value="KPWE_dom"/>
    <property type="match status" value="1"/>
</dbReference>
<dbReference type="EMBL" id="PQXL01000294">
    <property type="protein sequence ID" value="THV47700.1"/>
    <property type="molecule type" value="Genomic_DNA"/>
</dbReference>
<dbReference type="Proteomes" id="UP000308671">
    <property type="component" value="Unassembled WGS sequence"/>
</dbReference>
<evidence type="ECO:0000313" key="4">
    <source>
        <dbReference type="EMBL" id="THV47700.1"/>
    </source>
</evidence>
<dbReference type="PANTHER" id="PTHR36855">
    <property type="entry name" value="CHROMOSOME 10, WHOLE GENOME SHOTGUN SEQUENCE"/>
    <property type="match status" value="1"/>
</dbReference>
<dbReference type="OrthoDB" id="9936937at2759"/>
<keyword evidence="5" id="KW-1185">Reference proteome</keyword>
<feature type="domain" description="Peroxisomal membrane protein PEX14-like KPWE" evidence="2">
    <location>
        <begin position="130"/>
        <end position="177"/>
    </location>
</feature>
<feature type="domain" description="PEX14-like helix-turn-helix" evidence="3">
    <location>
        <begin position="15"/>
        <end position="79"/>
    </location>
</feature>
<dbReference type="AlphaFoldDB" id="A0A4S8QSA7"/>
<reference evidence="4 5" key="1">
    <citation type="submission" date="2017-12" db="EMBL/GenBank/DDBJ databases">
        <title>Comparative genomics of Botrytis spp.</title>
        <authorList>
            <person name="Valero-Jimenez C.A."/>
            <person name="Tapia P."/>
            <person name="Veloso J."/>
            <person name="Silva-Moreno E."/>
            <person name="Staats M."/>
            <person name="Valdes J.H."/>
            <person name="Van Kan J.A.L."/>
        </authorList>
    </citation>
    <scope>NUCLEOTIDE SEQUENCE [LARGE SCALE GENOMIC DNA]</scope>
    <source>
        <strain evidence="4 5">MUCL435</strain>
    </source>
</reference>
<evidence type="ECO:0000313" key="5">
    <source>
        <dbReference type="Proteomes" id="UP000308671"/>
    </source>
</evidence>
<feature type="region of interest" description="Disordered" evidence="1">
    <location>
        <begin position="157"/>
        <end position="206"/>
    </location>
</feature>
<sequence length="206" mass="22295">MTTEASDQSGSSDISIYKDLASYSWDTDKEFQGGLSAILGNASSPDQIRELTLRAQCFYLSRKKKIEINFDGYKAYLATYPSTSSSSTDAPAPDSASSANDTSSSNTPNLDHKDDLPPAITTADEKAPPPYPPSFAEIVALITAGATIPGIRDIPDTVLTDQGTKPVARKRRKPWEKDVDEETIQGGGTFGDHRDTIIQQEYPTDV</sequence>
<feature type="compositionally biased region" description="Polar residues" evidence="1">
    <location>
        <begin position="197"/>
        <end position="206"/>
    </location>
</feature>
<name>A0A4S8QSA7_9HELO</name>
<dbReference type="PANTHER" id="PTHR36855:SF1">
    <property type="entry name" value="PEROXISOME MEMBRANE ANCHOR PROTEIN PEX14P N-TERMINAL DOMAIN-CONTAINING PROTEIN"/>
    <property type="match status" value="1"/>
</dbReference>
<evidence type="ECO:0000259" key="3">
    <source>
        <dbReference type="Pfam" id="PF25871"/>
    </source>
</evidence>
<organism evidence="4 5">
    <name type="scientific">Botrytis galanthina</name>
    <dbReference type="NCBI Taxonomy" id="278940"/>
    <lineage>
        <taxon>Eukaryota</taxon>
        <taxon>Fungi</taxon>
        <taxon>Dikarya</taxon>
        <taxon>Ascomycota</taxon>
        <taxon>Pezizomycotina</taxon>
        <taxon>Leotiomycetes</taxon>
        <taxon>Helotiales</taxon>
        <taxon>Sclerotiniaceae</taxon>
        <taxon>Botrytis</taxon>
    </lineage>
</organism>
<gene>
    <name evidence="4" type="ORF">BGAL_0294g00070</name>
</gene>
<proteinExistence type="predicted"/>
<evidence type="ECO:0000259" key="2">
    <source>
        <dbReference type="Pfam" id="PF17733"/>
    </source>
</evidence>
<dbReference type="InterPro" id="IPR058841">
    <property type="entry name" value="HTH_76"/>
</dbReference>
<feature type="region of interest" description="Disordered" evidence="1">
    <location>
        <begin position="82"/>
        <end position="132"/>
    </location>
</feature>
<dbReference type="InterPro" id="IPR040554">
    <property type="entry name" value="KPWE_PEX14_dom"/>
</dbReference>
<dbReference type="Pfam" id="PF25871">
    <property type="entry name" value="HTH_76"/>
    <property type="match status" value="1"/>
</dbReference>
<evidence type="ECO:0000256" key="1">
    <source>
        <dbReference type="SAM" id="MobiDB-lite"/>
    </source>
</evidence>
<accession>A0A4S8QSA7</accession>
<feature type="compositionally biased region" description="Low complexity" evidence="1">
    <location>
        <begin position="82"/>
        <end position="109"/>
    </location>
</feature>